<gene>
    <name evidence="5" type="ORF">O4220_05660</name>
</gene>
<keyword evidence="6" id="KW-1185">Reference proteome</keyword>
<keyword evidence="1 5" id="KW-0489">Methyltransferase</keyword>
<evidence type="ECO:0000313" key="6">
    <source>
        <dbReference type="Proteomes" id="UP001081071"/>
    </source>
</evidence>
<dbReference type="Gene3D" id="1.10.287.1350">
    <property type="match status" value="1"/>
</dbReference>
<protein>
    <submittedName>
        <fullName evidence="5">Methyltransferase</fullName>
    </submittedName>
</protein>
<evidence type="ECO:0000256" key="3">
    <source>
        <dbReference type="ARBA" id="ARBA00022691"/>
    </source>
</evidence>
<dbReference type="CDD" id="cd02440">
    <property type="entry name" value="AdoMet_MTases"/>
    <property type="match status" value="1"/>
</dbReference>
<dbReference type="InterPro" id="IPR001077">
    <property type="entry name" value="COMT_C"/>
</dbReference>
<dbReference type="Pfam" id="PF00891">
    <property type="entry name" value="Methyltransf_2"/>
    <property type="match status" value="1"/>
</dbReference>
<evidence type="ECO:0000313" key="5">
    <source>
        <dbReference type="EMBL" id="MCZ4517997.1"/>
    </source>
</evidence>
<feature type="domain" description="O-methyltransferase C-terminal" evidence="4">
    <location>
        <begin position="101"/>
        <end position="299"/>
    </location>
</feature>
<dbReference type="GO" id="GO:0008168">
    <property type="term" value="F:methyltransferase activity"/>
    <property type="evidence" value="ECO:0007669"/>
    <property type="project" value="UniProtKB-KW"/>
</dbReference>
<organism evidence="5 6">
    <name type="scientific">Rhodococcus ruber</name>
    <dbReference type="NCBI Taxonomy" id="1830"/>
    <lineage>
        <taxon>Bacteria</taxon>
        <taxon>Bacillati</taxon>
        <taxon>Actinomycetota</taxon>
        <taxon>Actinomycetes</taxon>
        <taxon>Mycobacteriales</taxon>
        <taxon>Nocardiaceae</taxon>
        <taxon>Rhodococcus</taxon>
    </lineage>
</organism>
<keyword evidence="3" id="KW-0949">S-adenosyl-L-methionine</keyword>
<evidence type="ECO:0000256" key="2">
    <source>
        <dbReference type="ARBA" id="ARBA00022679"/>
    </source>
</evidence>
<dbReference type="InterPro" id="IPR016461">
    <property type="entry name" value="COMT-like"/>
</dbReference>
<name>A0ABT4MAL1_9NOCA</name>
<dbReference type="Proteomes" id="UP001081071">
    <property type="component" value="Unassembled WGS sequence"/>
</dbReference>
<dbReference type="PROSITE" id="PS51683">
    <property type="entry name" value="SAM_OMT_II"/>
    <property type="match status" value="1"/>
</dbReference>
<dbReference type="PIRSF" id="PIRSF005739">
    <property type="entry name" value="O-mtase"/>
    <property type="match status" value="1"/>
</dbReference>
<keyword evidence="2" id="KW-0808">Transferase</keyword>
<sequence>MSMADLATPMSIRVAASLDLAEHTDGDGATLGDLVAATGAFAPALDRLLAHLVTVGVFELDPESERYRPSRLGQQLKADAPEGIKPLLDIRCAGGRAELAFVDLLDTIVSGSPAYPLRYGRDFWADLDTEPQLRESFDAQMNWRYRIQAIQIAERYDWGRFTDIFDVGGGDGQLLATILEAHPTVRGRVLDLPPTAAAATKRLSAAGLSDRATSVAGNFFDPIPTGAAAYILSDVLHDWDDDHARAILENCARAAGADAAVVVIEAAAGRGTSTAFDLFMLMCFGGRERTIVQLTELAAQCNLRLEGVAPISDGRTALEFRSTVLV</sequence>
<reference evidence="5" key="1">
    <citation type="submission" date="2022-12" db="EMBL/GenBank/DDBJ databases">
        <authorList>
            <person name="Krivoruchko A.V."/>
            <person name="Elkin A."/>
        </authorList>
    </citation>
    <scope>NUCLEOTIDE SEQUENCE</scope>
    <source>
        <strain evidence="5">IEGM 1391</strain>
    </source>
</reference>
<accession>A0ABT4MAL1</accession>
<dbReference type="SUPFAM" id="SSF46785">
    <property type="entry name" value="Winged helix' DNA-binding domain"/>
    <property type="match status" value="1"/>
</dbReference>
<dbReference type="EMBL" id="JAPWIJ010000002">
    <property type="protein sequence ID" value="MCZ4517997.1"/>
    <property type="molecule type" value="Genomic_DNA"/>
</dbReference>
<dbReference type="GO" id="GO:0032259">
    <property type="term" value="P:methylation"/>
    <property type="evidence" value="ECO:0007669"/>
    <property type="project" value="UniProtKB-KW"/>
</dbReference>
<dbReference type="PANTHER" id="PTHR43712:SF2">
    <property type="entry name" value="O-METHYLTRANSFERASE CICE"/>
    <property type="match status" value="1"/>
</dbReference>
<dbReference type="InterPro" id="IPR029063">
    <property type="entry name" value="SAM-dependent_MTases_sf"/>
</dbReference>
<evidence type="ECO:0000256" key="1">
    <source>
        <dbReference type="ARBA" id="ARBA00022603"/>
    </source>
</evidence>
<proteinExistence type="predicted"/>
<comment type="caution">
    <text evidence="5">The sequence shown here is derived from an EMBL/GenBank/DDBJ whole genome shotgun (WGS) entry which is preliminary data.</text>
</comment>
<dbReference type="InterPro" id="IPR036390">
    <property type="entry name" value="WH_DNA-bd_sf"/>
</dbReference>
<dbReference type="Gene3D" id="3.40.50.150">
    <property type="entry name" value="Vaccinia Virus protein VP39"/>
    <property type="match status" value="1"/>
</dbReference>
<dbReference type="PANTHER" id="PTHR43712">
    <property type="entry name" value="PUTATIVE (AFU_ORTHOLOGUE AFUA_4G14580)-RELATED"/>
    <property type="match status" value="1"/>
</dbReference>
<dbReference type="SUPFAM" id="SSF53335">
    <property type="entry name" value="S-adenosyl-L-methionine-dependent methyltransferases"/>
    <property type="match status" value="1"/>
</dbReference>
<evidence type="ECO:0000259" key="4">
    <source>
        <dbReference type="Pfam" id="PF00891"/>
    </source>
</evidence>
<dbReference type="InterPro" id="IPR036388">
    <property type="entry name" value="WH-like_DNA-bd_sf"/>
</dbReference>
<dbReference type="Gene3D" id="1.10.10.10">
    <property type="entry name" value="Winged helix-like DNA-binding domain superfamily/Winged helix DNA-binding domain"/>
    <property type="match status" value="1"/>
</dbReference>